<comment type="subunit">
    <text evidence="4">Forms a membrane-associated complex with FtsE.</text>
</comment>
<dbReference type="PANTHER" id="PTHR47755">
    <property type="entry name" value="CELL DIVISION PROTEIN FTSX"/>
    <property type="match status" value="1"/>
</dbReference>
<comment type="subcellular location">
    <subcellularLocation>
        <location evidence="2">Cell membrane</location>
        <topology evidence="2">Multi-pass membrane protein</topology>
    </subcellularLocation>
</comment>
<feature type="transmembrane region" description="Helical" evidence="13">
    <location>
        <begin position="275"/>
        <end position="298"/>
    </location>
</feature>
<comment type="similarity">
    <text evidence="3 12">Belongs to the ABC-4 integral membrane protein family. FtsX subfamily.</text>
</comment>
<dbReference type="Pfam" id="PF18075">
    <property type="entry name" value="FtsX_ECD"/>
    <property type="match status" value="1"/>
</dbReference>
<gene>
    <name evidence="16" type="primary">ftsX</name>
    <name evidence="16" type="ORF">AB0C36_11390</name>
</gene>
<evidence type="ECO:0000256" key="1">
    <source>
        <dbReference type="ARBA" id="ARBA00003552"/>
    </source>
</evidence>
<feature type="domain" description="FtsX extracellular" evidence="15">
    <location>
        <begin position="56"/>
        <end position="159"/>
    </location>
</feature>
<evidence type="ECO:0000256" key="3">
    <source>
        <dbReference type="ARBA" id="ARBA00007379"/>
    </source>
</evidence>
<evidence type="ECO:0000256" key="12">
    <source>
        <dbReference type="PIRNR" id="PIRNR003097"/>
    </source>
</evidence>
<dbReference type="InterPro" id="IPR047929">
    <property type="entry name" value="FtsX_actino"/>
</dbReference>
<dbReference type="PIRSF" id="PIRSF003097">
    <property type="entry name" value="FtsX"/>
    <property type="match status" value="1"/>
</dbReference>
<evidence type="ECO:0000259" key="15">
    <source>
        <dbReference type="Pfam" id="PF18075"/>
    </source>
</evidence>
<evidence type="ECO:0000313" key="17">
    <source>
        <dbReference type="Proteomes" id="UP001551482"/>
    </source>
</evidence>
<evidence type="ECO:0000256" key="4">
    <source>
        <dbReference type="ARBA" id="ARBA00011160"/>
    </source>
</evidence>
<sequence length="304" mass="33525">MRAQFVLKEIGIGLRRNLTMTIAVVVSVALSLTLFGAGLLVSSQANSMKDYWYDRVEVSIFLCNKSDPKKDGCANGEVTNVDRDAIKADLDKMPEVKTIYYESKQDAFKHFKEQNKDSALGDTLTPDQLPESFRVKLHDPTKFEIISSAFSNRSGVHDVQDQKSLLKPFFDLLRSAQYAAYGIMAFMLVVAVLLIVNTARVSAFSRRRETGIMRLVGASNFYIQGPFILESAVAGLAGALVASGLLTLGYYFGIKKGLADAIELLSQQLIGFDSVVAVFPWLFILGVGMSAIASFFTLRKYLKV</sequence>
<keyword evidence="8 13" id="KW-0812">Transmembrane</keyword>
<dbReference type="InterPro" id="IPR003838">
    <property type="entry name" value="ABC3_permease_C"/>
</dbReference>
<evidence type="ECO:0000256" key="2">
    <source>
        <dbReference type="ARBA" id="ARBA00004651"/>
    </source>
</evidence>
<evidence type="ECO:0000256" key="9">
    <source>
        <dbReference type="ARBA" id="ARBA00022989"/>
    </source>
</evidence>
<evidence type="ECO:0000256" key="7">
    <source>
        <dbReference type="ARBA" id="ARBA00022618"/>
    </source>
</evidence>
<dbReference type="Pfam" id="PF02687">
    <property type="entry name" value="FtsX"/>
    <property type="match status" value="1"/>
</dbReference>
<feature type="transmembrane region" description="Helical" evidence="13">
    <location>
        <begin position="235"/>
        <end position="254"/>
    </location>
</feature>
<evidence type="ECO:0000313" key="16">
    <source>
        <dbReference type="EMBL" id="MEU8134105.1"/>
    </source>
</evidence>
<evidence type="ECO:0000259" key="14">
    <source>
        <dbReference type="Pfam" id="PF02687"/>
    </source>
</evidence>
<evidence type="ECO:0000256" key="6">
    <source>
        <dbReference type="ARBA" id="ARBA00022475"/>
    </source>
</evidence>
<keyword evidence="6 12" id="KW-1003">Cell membrane</keyword>
<keyword evidence="17" id="KW-1185">Reference proteome</keyword>
<evidence type="ECO:0000256" key="10">
    <source>
        <dbReference type="ARBA" id="ARBA00023136"/>
    </source>
</evidence>
<keyword evidence="7 12" id="KW-0132">Cell division</keyword>
<keyword evidence="9 13" id="KW-1133">Transmembrane helix</keyword>
<accession>A0ABV3DED9</accession>
<comment type="function">
    <text evidence="1">Part of the ABC transporter FtsEX involved in cellular division.</text>
</comment>
<dbReference type="Gene3D" id="3.30.70.3040">
    <property type="match status" value="1"/>
</dbReference>
<reference evidence="16 17" key="1">
    <citation type="submission" date="2024-06" db="EMBL/GenBank/DDBJ databases">
        <title>The Natural Products Discovery Center: Release of the First 8490 Sequenced Strains for Exploring Actinobacteria Biosynthetic Diversity.</title>
        <authorList>
            <person name="Kalkreuter E."/>
            <person name="Kautsar S.A."/>
            <person name="Yang D."/>
            <person name="Bader C.D."/>
            <person name="Teijaro C.N."/>
            <person name="Fluegel L."/>
            <person name="Davis C.M."/>
            <person name="Simpson J.R."/>
            <person name="Lauterbach L."/>
            <person name="Steele A.D."/>
            <person name="Gui C."/>
            <person name="Meng S."/>
            <person name="Li G."/>
            <person name="Viehrig K."/>
            <person name="Ye F."/>
            <person name="Su P."/>
            <person name="Kiefer A.F."/>
            <person name="Nichols A."/>
            <person name="Cepeda A.J."/>
            <person name="Yan W."/>
            <person name="Fan B."/>
            <person name="Jiang Y."/>
            <person name="Adhikari A."/>
            <person name="Zheng C.-J."/>
            <person name="Schuster L."/>
            <person name="Cowan T.M."/>
            <person name="Smanski M.J."/>
            <person name="Chevrette M.G."/>
            <person name="De Carvalho L.P.S."/>
            <person name="Shen B."/>
        </authorList>
    </citation>
    <scope>NUCLEOTIDE SEQUENCE [LARGE SCALE GENOMIC DNA]</scope>
    <source>
        <strain evidence="16 17">NPDC048946</strain>
    </source>
</reference>
<protein>
    <recommendedName>
        <fullName evidence="5 12">Cell division protein FtsX</fullName>
    </recommendedName>
</protein>
<name>A0ABV3DED9_9ACTN</name>
<keyword evidence="10 12" id="KW-0472">Membrane</keyword>
<dbReference type="EMBL" id="JBEZFP010000022">
    <property type="protein sequence ID" value="MEU8134105.1"/>
    <property type="molecule type" value="Genomic_DNA"/>
</dbReference>
<organism evidence="16 17">
    <name type="scientific">Streptodolium elevatio</name>
    <dbReference type="NCBI Taxonomy" id="3157996"/>
    <lineage>
        <taxon>Bacteria</taxon>
        <taxon>Bacillati</taxon>
        <taxon>Actinomycetota</taxon>
        <taxon>Actinomycetes</taxon>
        <taxon>Kitasatosporales</taxon>
        <taxon>Streptomycetaceae</taxon>
        <taxon>Streptodolium</taxon>
    </lineage>
</organism>
<dbReference type="NCBIfam" id="NF038346">
    <property type="entry name" value="FtsX_actino"/>
    <property type="match status" value="1"/>
</dbReference>
<feature type="transmembrane region" description="Helical" evidence="13">
    <location>
        <begin position="178"/>
        <end position="199"/>
    </location>
</feature>
<evidence type="ECO:0000256" key="13">
    <source>
        <dbReference type="SAM" id="Phobius"/>
    </source>
</evidence>
<dbReference type="InterPro" id="IPR004513">
    <property type="entry name" value="FtsX"/>
</dbReference>
<dbReference type="InterPro" id="IPR040690">
    <property type="entry name" value="FtsX_ECD"/>
</dbReference>
<proteinExistence type="inferred from homology"/>
<feature type="transmembrane region" description="Helical" evidence="13">
    <location>
        <begin position="21"/>
        <end position="41"/>
    </location>
</feature>
<evidence type="ECO:0000256" key="11">
    <source>
        <dbReference type="ARBA" id="ARBA00023306"/>
    </source>
</evidence>
<evidence type="ECO:0000256" key="5">
    <source>
        <dbReference type="ARBA" id="ARBA00021907"/>
    </source>
</evidence>
<keyword evidence="11 12" id="KW-0131">Cell cycle</keyword>
<feature type="domain" description="ABC3 transporter permease C-terminal" evidence="14">
    <location>
        <begin position="183"/>
        <end position="302"/>
    </location>
</feature>
<dbReference type="Proteomes" id="UP001551482">
    <property type="component" value="Unassembled WGS sequence"/>
</dbReference>
<evidence type="ECO:0000256" key="8">
    <source>
        <dbReference type="ARBA" id="ARBA00022692"/>
    </source>
</evidence>
<dbReference type="RefSeq" id="WP_358352488.1">
    <property type="nucleotide sequence ID" value="NZ_JBEZFP010000022.1"/>
</dbReference>
<dbReference type="PANTHER" id="PTHR47755:SF1">
    <property type="entry name" value="CELL DIVISION PROTEIN FTSX"/>
    <property type="match status" value="1"/>
</dbReference>
<comment type="caution">
    <text evidence="16">The sequence shown here is derived from an EMBL/GenBank/DDBJ whole genome shotgun (WGS) entry which is preliminary data.</text>
</comment>